<dbReference type="CDD" id="cd14797">
    <property type="entry name" value="DUF302"/>
    <property type="match status" value="1"/>
</dbReference>
<dbReference type="PANTHER" id="PTHR38342:SF2">
    <property type="entry name" value="INNER MEMBRANE OR EXPORTED"/>
    <property type="match status" value="1"/>
</dbReference>
<proteinExistence type="predicted"/>
<gene>
    <name evidence="2" type="ORF">CSP5_0071</name>
</gene>
<accession>A0A1N5S400</accession>
<dbReference type="GeneID" id="41587389"/>
<sequence>MKVEEIISKFGFDQTVEFLERSVDENGLKTVSVINAQANLRKIGVETGGNKILEVFHPKLAKEVFDSDLRAGIVPPLRIYIYEENGTTHVETQNAAELFSEFNGLEELGRKVDGMLNSVIKSVK</sequence>
<feature type="domain" description="DUF302" evidence="1">
    <location>
        <begin position="34"/>
        <end position="94"/>
    </location>
</feature>
<protein>
    <recommendedName>
        <fullName evidence="1">DUF302 domain-containing protein</fullName>
    </recommendedName>
</protein>
<dbReference type="SUPFAM" id="SSF103247">
    <property type="entry name" value="TT1751-like"/>
    <property type="match status" value="1"/>
</dbReference>
<name>A0A1N5S400_9ARCH</name>
<dbReference type="InterPro" id="IPR035923">
    <property type="entry name" value="TT1751-like_sf"/>
</dbReference>
<dbReference type="EMBL" id="LT671858">
    <property type="protein sequence ID" value="SIM30828.1"/>
    <property type="molecule type" value="Genomic_DNA"/>
</dbReference>
<organism evidence="2 3">
    <name type="scientific">Cuniculiplasma divulgatum</name>
    <dbReference type="NCBI Taxonomy" id="1673428"/>
    <lineage>
        <taxon>Archaea</taxon>
        <taxon>Methanobacteriati</taxon>
        <taxon>Thermoplasmatota</taxon>
        <taxon>Thermoplasmata</taxon>
        <taxon>Thermoplasmatales</taxon>
        <taxon>Cuniculiplasmataceae</taxon>
        <taxon>Cuniculiplasma</taxon>
    </lineage>
</organism>
<dbReference type="Pfam" id="PF03625">
    <property type="entry name" value="DUF302"/>
    <property type="match status" value="1"/>
</dbReference>
<dbReference type="Proteomes" id="UP000195607">
    <property type="component" value="Chromosome I"/>
</dbReference>
<evidence type="ECO:0000259" key="1">
    <source>
        <dbReference type="Pfam" id="PF03625"/>
    </source>
</evidence>
<reference evidence="2 3" key="1">
    <citation type="submission" date="2016-04" db="EMBL/GenBank/DDBJ databases">
        <authorList>
            <person name="Evans L.H."/>
            <person name="Alamgir A."/>
            <person name="Owens N."/>
            <person name="Weber N.D."/>
            <person name="Virtaneva K."/>
            <person name="Barbian K."/>
            <person name="Babar A."/>
            <person name="Rosenke K."/>
        </authorList>
    </citation>
    <scope>NUCLEOTIDE SEQUENCE [LARGE SCALE GENOMIC DNA]</scope>
    <source>
        <strain evidence="3">S5(T) (JCM 30642 \VKM B-2941)</strain>
    </source>
</reference>
<dbReference type="RefSeq" id="WP_148689414.1">
    <property type="nucleotide sequence ID" value="NZ_LT671858.1"/>
</dbReference>
<dbReference type="Gene3D" id="3.30.310.70">
    <property type="entry name" value="TT1751-like domain"/>
    <property type="match status" value="1"/>
</dbReference>
<evidence type="ECO:0000313" key="3">
    <source>
        <dbReference type="Proteomes" id="UP000195607"/>
    </source>
</evidence>
<dbReference type="AlphaFoldDB" id="A0A1N5S400"/>
<evidence type="ECO:0000313" key="2">
    <source>
        <dbReference type="EMBL" id="SIM30828.1"/>
    </source>
</evidence>
<dbReference type="InterPro" id="IPR005180">
    <property type="entry name" value="DUF302"/>
</dbReference>
<dbReference type="PANTHER" id="PTHR38342">
    <property type="entry name" value="SLR5037 PROTEIN"/>
    <property type="match status" value="1"/>
</dbReference>